<evidence type="ECO:0000313" key="2">
    <source>
        <dbReference type="Proteomes" id="UP001054252"/>
    </source>
</evidence>
<sequence>MAYRGDVYFVPVLFSLSTISGSETEDEETTGSDELEG</sequence>
<organism evidence="1 2">
    <name type="scientific">Rubroshorea leprosula</name>
    <dbReference type="NCBI Taxonomy" id="152421"/>
    <lineage>
        <taxon>Eukaryota</taxon>
        <taxon>Viridiplantae</taxon>
        <taxon>Streptophyta</taxon>
        <taxon>Embryophyta</taxon>
        <taxon>Tracheophyta</taxon>
        <taxon>Spermatophyta</taxon>
        <taxon>Magnoliopsida</taxon>
        <taxon>eudicotyledons</taxon>
        <taxon>Gunneridae</taxon>
        <taxon>Pentapetalae</taxon>
        <taxon>rosids</taxon>
        <taxon>malvids</taxon>
        <taxon>Malvales</taxon>
        <taxon>Dipterocarpaceae</taxon>
        <taxon>Rubroshorea</taxon>
    </lineage>
</organism>
<keyword evidence="2" id="KW-1185">Reference proteome</keyword>
<proteinExistence type="predicted"/>
<dbReference type="Proteomes" id="UP001054252">
    <property type="component" value="Unassembled WGS sequence"/>
</dbReference>
<name>A0AAV5LXD3_9ROSI</name>
<evidence type="ECO:0000313" key="1">
    <source>
        <dbReference type="EMBL" id="GKV42173.1"/>
    </source>
</evidence>
<gene>
    <name evidence="1" type="ORF">SLEP1_g49610</name>
</gene>
<reference evidence="1 2" key="1">
    <citation type="journal article" date="2021" name="Commun. Biol.">
        <title>The genome of Shorea leprosula (Dipterocarpaceae) highlights the ecological relevance of drought in aseasonal tropical rainforests.</title>
        <authorList>
            <person name="Ng K.K.S."/>
            <person name="Kobayashi M.J."/>
            <person name="Fawcett J.A."/>
            <person name="Hatakeyama M."/>
            <person name="Paape T."/>
            <person name="Ng C.H."/>
            <person name="Ang C.C."/>
            <person name="Tnah L.H."/>
            <person name="Lee C.T."/>
            <person name="Nishiyama T."/>
            <person name="Sese J."/>
            <person name="O'Brien M.J."/>
            <person name="Copetti D."/>
            <person name="Mohd Noor M.I."/>
            <person name="Ong R.C."/>
            <person name="Putra M."/>
            <person name="Sireger I.Z."/>
            <person name="Indrioko S."/>
            <person name="Kosugi Y."/>
            <person name="Izuno A."/>
            <person name="Isagi Y."/>
            <person name="Lee S.L."/>
            <person name="Shimizu K.K."/>
        </authorList>
    </citation>
    <scope>NUCLEOTIDE SEQUENCE [LARGE SCALE GENOMIC DNA]</scope>
    <source>
        <strain evidence="1">214</strain>
    </source>
</reference>
<comment type="caution">
    <text evidence="1">The sequence shown here is derived from an EMBL/GenBank/DDBJ whole genome shotgun (WGS) entry which is preliminary data.</text>
</comment>
<accession>A0AAV5LXD3</accession>
<dbReference type="EMBL" id="BPVZ01000156">
    <property type="protein sequence ID" value="GKV42173.1"/>
    <property type="molecule type" value="Genomic_DNA"/>
</dbReference>
<dbReference type="AlphaFoldDB" id="A0AAV5LXD3"/>
<protein>
    <submittedName>
        <fullName evidence="1">Uncharacterized protein</fullName>
    </submittedName>
</protein>